<evidence type="ECO:0000313" key="3">
    <source>
        <dbReference type="Proteomes" id="UP001201273"/>
    </source>
</evidence>
<proteinExistence type="predicted"/>
<protein>
    <submittedName>
        <fullName evidence="2">Uncharacterized protein</fullName>
    </submittedName>
</protein>
<reference evidence="2 3" key="1">
    <citation type="journal article" date="2022" name="Environ. Microbiol. Rep.">
        <title>Eco-phylogenetic analyses reveal divergent evolution of vitamin B12 metabolism in the marine bacterial family 'Psychromonadaceae'.</title>
        <authorList>
            <person name="Jin X."/>
            <person name="Yang Y."/>
            <person name="Cao H."/>
            <person name="Gao B."/>
            <person name="Zhao Z."/>
        </authorList>
    </citation>
    <scope>NUCLEOTIDE SEQUENCE [LARGE SCALE GENOMIC DNA]</scope>
    <source>
        <strain evidence="2 3">MKS20</strain>
    </source>
</reference>
<keyword evidence="3" id="KW-1185">Reference proteome</keyword>
<gene>
    <name evidence="2" type="ORF">K6Y31_11590</name>
</gene>
<feature type="transmembrane region" description="Helical" evidence="1">
    <location>
        <begin position="67"/>
        <end position="89"/>
    </location>
</feature>
<dbReference type="Proteomes" id="UP001201273">
    <property type="component" value="Unassembled WGS sequence"/>
</dbReference>
<feature type="transmembrane region" description="Helical" evidence="1">
    <location>
        <begin position="12"/>
        <end position="40"/>
    </location>
</feature>
<comment type="caution">
    <text evidence="2">The sequence shown here is derived from an EMBL/GenBank/DDBJ whole genome shotgun (WGS) entry which is preliminary data.</text>
</comment>
<evidence type="ECO:0000256" key="1">
    <source>
        <dbReference type="SAM" id="Phobius"/>
    </source>
</evidence>
<name>A0ABS8WDP3_9GAMM</name>
<organism evidence="2 3">
    <name type="scientific">Motilimonas cestriensis</name>
    <dbReference type="NCBI Taxonomy" id="2742685"/>
    <lineage>
        <taxon>Bacteria</taxon>
        <taxon>Pseudomonadati</taxon>
        <taxon>Pseudomonadota</taxon>
        <taxon>Gammaproteobacteria</taxon>
        <taxon>Alteromonadales</taxon>
        <taxon>Alteromonadales genera incertae sedis</taxon>
        <taxon>Motilimonas</taxon>
    </lineage>
</organism>
<keyword evidence="1" id="KW-0812">Transmembrane</keyword>
<dbReference type="RefSeq" id="WP_232800302.1">
    <property type="nucleotide sequence ID" value="NZ_CP170335.1"/>
</dbReference>
<keyword evidence="1" id="KW-1133">Transmembrane helix</keyword>
<dbReference type="EMBL" id="JAIMJA010000010">
    <property type="protein sequence ID" value="MCE2595460.1"/>
    <property type="molecule type" value="Genomic_DNA"/>
</dbReference>
<sequence length="117" mass="13822">MPDKLPERRSKGLQLTTLLGWSALLAWVLFLIALVLFHYARPELETGLIRYFQLPFRSDWVIELKTLFLYFLWACCGLTVLNVIVNLLLKRRRTDYVWFNSLLLLVICVVSLLFLYL</sequence>
<keyword evidence="1" id="KW-0472">Membrane</keyword>
<evidence type="ECO:0000313" key="2">
    <source>
        <dbReference type="EMBL" id="MCE2595460.1"/>
    </source>
</evidence>
<accession>A0ABS8WDP3</accession>
<feature type="transmembrane region" description="Helical" evidence="1">
    <location>
        <begin position="96"/>
        <end position="116"/>
    </location>
</feature>